<dbReference type="Proteomes" id="UP000077275">
    <property type="component" value="Unassembled WGS sequence"/>
</dbReference>
<feature type="domain" description="HIT" evidence="1">
    <location>
        <begin position="12"/>
        <end position="107"/>
    </location>
</feature>
<accession>A0A166E4A6</accession>
<gene>
    <name evidence="2" type="ORF">MBCUT_09430</name>
</gene>
<dbReference type="Pfam" id="PF01230">
    <property type="entry name" value="HIT"/>
    <property type="match status" value="1"/>
</dbReference>
<dbReference type="SUPFAM" id="SSF54197">
    <property type="entry name" value="HIT-like"/>
    <property type="match status" value="1"/>
</dbReference>
<dbReference type="STRING" id="47311.MBCUT_09430"/>
<reference evidence="2 3" key="1">
    <citation type="submission" date="2016-04" db="EMBL/GenBank/DDBJ databases">
        <title>Genome sequence of Methanobrevibacter cuticularis DSM 11139.</title>
        <authorList>
            <person name="Poehlein A."/>
            <person name="Seedorf H."/>
            <person name="Daniel R."/>
        </authorList>
    </citation>
    <scope>NUCLEOTIDE SEQUENCE [LARGE SCALE GENOMIC DNA]</scope>
    <source>
        <strain evidence="2 3">DSM 11139</strain>
    </source>
</reference>
<name>A0A166E4A6_9EURY</name>
<dbReference type="EMBL" id="LWMW01000096">
    <property type="protein sequence ID" value="KZX16265.1"/>
    <property type="molecule type" value="Genomic_DNA"/>
</dbReference>
<dbReference type="AlphaFoldDB" id="A0A166E4A6"/>
<evidence type="ECO:0000313" key="3">
    <source>
        <dbReference type="Proteomes" id="UP000077275"/>
    </source>
</evidence>
<evidence type="ECO:0000313" key="2">
    <source>
        <dbReference type="EMBL" id="KZX16265.1"/>
    </source>
</evidence>
<dbReference type="InterPro" id="IPR036265">
    <property type="entry name" value="HIT-like_sf"/>
</dbReference>
<keyword evidence="3" id="KW-1185">Reference proteome</keyword>
<dbReference type="PATRIC" id="fig|47311.3.peg.1042"/>
<dbReference type="GO" id="GO:0003824">
    <property type="term" value="F:catalytic activity"/>
    <property type="evidence" value="ECO:0007669"/>
    <property type="project" value="InterPro"/>
</dbReference>
<sequence>MKSCEFAKEHELYGELIITSRYWELFLAPSQRYLGTCVLKLKRDCPNLRDLNTEEWCEFTDLVKNIEEAIIDVFNPDLFNWSCFKNASFRKSNPKPQIHWHIHPRYENPVFFEGLKFEDPDFGYIPRPITEKIPKNIQTKMLVILRERLAIDCE</sequence>
<organism evidence="2 3">
    <name type="scientific">Methanobrevibacter cuticularis</name>
    <dbReference type="NCBI Taxonomy" id="47311"/>
    <lineage>
        <taxon>Archaea</taxon>
        <taxon>Methanobacteriati</taxon>
        <taxon>Methanobacteriota</taxon>
        <taxon>Methanomada group</taxon>
        <taxon>Methanobacteria</taxon>
        <taxon>Methanobacteriales</taxon>
        <taxon>Methanobacteriaceae</taxon>
        <taxon>Methanobrevibacter</taxon>
    </lineage>
</organism>
<evidence type="ECO:0000259" key="1">
    <source>
        <dbReference type="Pfam" id="PF01230"/>
    </source>
</evidence>
<proteinExistence type="predicted"/>
<comment type="caution">
    <text evidence="2">The sequence shown here is derived from an EMBL/GenBank/DDBJ whole genome shotgun (WGS) entry which is preliminary data.</text>
</comment>
<dbReference type="Gene3D" id="3.30.428.10">
    <property type="entry name" value="HIT-like"/>
    <property type="match status" value="1"/>
</dbReference>
<dbReference type="InterPro" id="IPR011146">
    <property type="entry name" value="HIT-like"/>
</dbReference>
<dbReference type="RefSeq" id="WP_067259502.1">
    <property type="nucleotide sequence ID" value="NZ_LWMW01000096.1"/>
</dbReference>
<protein>
    <recommendedName>
        <fullName evidence="1">HIT domain-containing protein</fullName>
    </recommendedName>
</protein>